<comment type="caution">
    <text evidence="2">The sequence shown here is derived from an EMBL/GenBank/DDBJ whole genome shotgun (WGS) entry which is preliminary data.</text>
</comment>
<dbReference type="Proteomes" id="UP000235346">
    <property type="component" value="Unassembled WGS sequence"/>
</dbReference>
<name>A0A2N7TK92_9GAMM</name>
<accession>A0A2N7TK92</accession>
<organism evidence="2 3">
    <name type="scientific">Halomonas heilongjiangensis</name>
    <dbReference type="NCBI Taxonomy" id="1387883"/>
    <lineage>
        <taxon>Bacteria</taxon>
        <taxon>Pseudomonadati</taxon>
        <taxon>Pseudomonadota</taxon>
        <taxon>Gammaproteobacteria</taxon>
        <taxon>Oceanospirillales</taxon>
        <taxon>Halomonadaceae</taxon>
        <taxon>Halomonas</taxon>
    </lineage>
</organism>
<dbReference type="RefSeq" id="WP_102628561.1">
    <property type="nucleotide sequence ID" value="NZ_PDOH01000033.1"/>
</dbReference>
<dbReference type="InterPro" id="IPR036237">
    <property type="entry name" value="Xyl_isomerase-like_sf"/>
</dbReference>
<keyword evidence="2" id="KW-0413">Isomerase</keyword>
<dbReference type="InterPro" id="IPR050312">
    <property type="entry name" value="IolE/XylAMocC-like"/>
</dbReference>
<protein>
    <submittedName>
        <fullName evidence="2">Xylose isomerase</fullName>
    </submittedName>
</protein>
<dbReference type="PANTHER" id="PTHR12110">
    <property type="entry name" value="HYDROXYPYRUVATE ISOMERASE"/>
    <property type="match status" value="1"/>
</dbReference>
<sequence length="275" mass="29583">MAQPTLKFSLNHMVCPRWTPPQLIEVAAVMGVGAVELRNDVGANSILDLDTARAAGQRARELGIEVLSINALYPFNIWSAERAAQAEALAERVAAAGGRGLVLCPLVDANYSASAEEKRAGLEQALLELDAILSRHDLRGFVEPLGFPISSLRTKAEAVAAIEGLGLERRFGLVHDTFHHQGAGETAFFAGQTGLVHISGVEDPAIGFEAMLDPHRLLVGERDRLDNVSQLRRLLADGYDGYVSFEPFAETVHALEDPVAALKQSMAYVRAGLGH</sequence>
<proteinExistence type="predicted"/>
<evidence type="ECO:0000259" key="1">
    <source>
        <dbReference type="Pfam" id="PF01261"/>
    </source>
</evidence>
<reference evidence="2 3" key="1">
    <citation type="submission" date="2018-01" db="EMBL/GenBank/DDBJ databases">
        <title>Halomonas endophytica sp. nov., isolated from storage liquid in the stems of Populus euphratica.</title>
        <authorList>
            <person name="Chen C."/>
        </authorList>
    </citation>
    <scope>NUCLEOTIDE SEQUENCE [LARGE SCALE GENOMIC DNA]</scope>
    <source>
        <strain evidence="2 3">DSM 26881</strain>
    </source>
</reference>
<feature type="domain" description="Xylose isomerase-like TIM barrel" evidence="1">
    <location>
        <begin position="25"/>
        <end position="270"/>
    </location>
</feature>
<dbReference type="GO" id="GO:0016853">
    <property type="term" value="F:isomerase activity"/>
    <property type="evidence" value="ECO:0007669"/>
    <property type="project" value="UniProtKB-KW"/>
</dbReference>
<dbReference type="Gene3D" id="3.20.20.150">
    <property type="entry name" value="Divalent-metal-dependent TIM barrel enzymes"/>
    <property type="match status" value="1"/>
</dbReference>
<evidence type="ECO:0000313" key="2">
    <source>
        <dbReference type="EMBL" id="PMR68610.1"/>
    </source>
</evidence>
<dbReference type="Pfam" id="PF01261">
    <property type="entry name" value="AP_endonuc_2"/>
    <property type="match status" value="1"/>
</dbReference>
<dbReference type="OrthoDB" id="2274384at2"/>
<dbReference type="EMBL" id="PNRE01000064">
    <property type="protein sequence ID" value="PMR68610.1"/>
    <property type="molecule type" value="Genomic_DNA"/>
</dbReference>
<dbReference type="InterPro" id="IPR014621">
    <property type="entry name" value="UCP036778_sugar_epimerase"/>
</dbReference>
<dbReference type="PANTHER" id="PTHR12110:SF48">
    <property type="entry name" value="BLL3656 PROTEIN"/>
    <property type="match status" value="1"/>
</dbReference>
<dbReference type="AlphaFoldDB" id="A0A2N7TK92"/>
<dbReference type="InterPro" id="IPR013022">
    <property type="entry name" value="Xyl_isomerase-like_TIM-brl"/>
</dbReference>
<keyword evidence="3" id="KW-1185">Reference proteome</keyword>
<gene>
    <name evidence="2" type="ORF">C1H66_14295</name>
</gene>
<evidence type="ECO:0000313" key="3">
    <source>
        <dbReference type="Proteomes" id="UP000235346"/>
    </source>
</evidence>
<dbReference type="PIRSF" id="PIRSF036778">
    <property type="entry name" value="UCP036778"/>
    <property type="match status" value="1"/>
</dbReference>
<dbReference type="SUPFAM" id="SSF51658">
    <property type="entry name" value="Xylose isomerase-like"/>
    <property type="match status" value="1"/>
</dbReference>